<proteinExistence type="predicted"/>
<dbReference type="AlphaFoldDB" id="A0A2R6C8H3"/>
<evidence type="ECO:0000313" key="1">
    <source>
        <dbReference type="EMBL" id="PSO07202.1"/>
    </source>
</evidence>
<accession>A0A2R6C8H3</accession>
<protein>
    <submittedName>
        <fullName evidence="1">Uncharacterized protein</fullName>
    </submittedName>
</protein>
<dbReference type="EMBL" id="NEXF01000302">
    <property type="protein sequence ID" value="PSO07202.1"/>
    <property type="molecule type" value="Genomic_DNA"/>
</dbReference>
<dbReference type="Proteomes" id="UP000242015">
    <property type="component" value="Unassembled WGS sequence"/>
</dbReference>
<name>A0A2R6C8H3_9ARCH</name>
<reference evidence="1 2" key="1">
    <citation type="submission" date="2017-04" db="EMBL/GenBank/DDBJ databases">
        <title>Novel microbial lineages endemic to geothermal iron-oxide mats fill important gaps in the evolutionary history of Archaea.</title>
        <authorList>
            <person name="Jay Z.J."/>
            <person name="Beam J.P."/>
            <person name="Dlakic M."/>
            <person name="Rusch D.B."/>
            <person name="Kozubal M.A."/>
            <person name="Inskeep W.P."/>
        </authorList>
    </citation>
    <scope>NUCLEOTIDE SEQUENCE [LARGE SCALE GENOMIC DNA]</scope>
    <source>
        <strain evidence="1">BE_D</strain>
    </source>
</reference>
<gene>
    <name evidence="1" type="ORF">B9Q04_12115</name>
</gene>
<sequence>MTGYSCGFGSKLSFTSTLLAHSSMLDFETGSEGRPKKLEVFPPLERLRPKALSRAAITLSSKSSNLLLFLTKNV</sequence>
<comment type="caution">
    <text evidence="1">The sequence shown here is derived from an EMBL/GenBank/DDBJ whole genome shotgun (WGS) entry which is preliminary data.</text>
</comment>
<organism evidence="1 2">
    <name type="scientific">Candidatus Marsarchaeota G2 archaeon BE_D</name>
    <dbReference type="NCBI Taxonomy" id="1978158"/>
    <lineage>
        <taxon>Archaea</taxon>
        <taxon>Candidatus Marsarchaeota</taxon>
        <taxon>Candidatus Marsarchaeota group 2</taxon>
    </lineage>
</organism>
<evidence type="ECO:0000313" key="2">
    <source>
        <dbReference type="Proteomes" id="UP000242015"/>
    </source>
</evidence>